<dbReference type="Pfam" id="PF14246">
    <property type="entry name" value="TetR_C_7"/>
    <property type="match status" value="1"/>
</dbReference>
<feature type="domain" description="HTH tetR-type" evidence="5">
    <location>
        <begin position="16"/>
        <end position="76"/>
    </location>
</feature>
<keyword evidence="3" id="KW-0804">Transcription</keyword>
<organism evidence="6 7">
    <name type="scientific">Actimicrobium antarcticum</name>
    <dbReference type="NCBI Taxonomy" id="1051899"/>
    <lineage>
        <taxon>Bacteria</taxon>
        <taxon>Pseudomonadati</taxon>
        <taxon>Pseudomonadota</taxon>
        <taxon>Betaproteobacteria</taxon>
        <taxon>Burkholderiales</taxon>
        <taxon>Oxalobacteraceae</taxon>
        <taxon>Actimicrobium</taxon>
    </lineage>
</organism>
<accession>A0ABP7TBR3</accession>
<protein>
    <submittedName>
        <fullName evidence="6">TetR/AcrR family transcriptional regulator</fullName>
    </submittedName>
</protein>
<comment type="caution">
    <text evidence="6">The sequence shown here is derived from an EMBL/GenBank/DDBJ whole genome shotgun (WGS) entry which is preliminary data.</text>
</comment>
<dbReference type="InterPro" id="IPR009057">
    <property type="entry name" value="Homeodomain-like_sf"/>
</dbReference>
<dbReference type="InterPro" id="IPR001647">
    <property type="entry name" value="HTH_TetR"/>
</dbReference>
<name>A0ABP7TBR3_9BURK</name>
<gene>
    <name evidence="6" type="ORF">GCM10022212_21900</name>
</gene>
<dbReference type="Pfam" id="PF00440">
    <property type="entry name" value="TetR_N"/>
    <property type="match status" value="1"/>
</dbReference>
<dbReference type="EMBL" id="BAAAZE010000008">
    <property type="protein sequence ID" value="GAA4024015.1"/>
    <property type="molecule type" value="Genomic_DNA"/>
</dbReference>
<proteinExistence type="predicted"/>
<evidence type="ECO:0000313" key="6">
    <source>
        <dbReference type="EMBL" id="GAA4024015.1"/>
    </source>
</evidence>
<evidence type="ECO:0000313" key="7">
    <source>
        <dbReference type="Proteomes" id="UP001501353"/>
    </source>
</evidence>
<dbReference type="PROSITE" id="PS50977">
    <property type="entry name" value="HTH_TETR_2"/>
    <property type="match status" value="1"/>
</dbReference>
<dbReference type="InterPro" id="IPR050109">
    <property type="entry name" value="HTH-type_TetR-like_transc_reg"/>
</dbReference>
<keyword evidence="1" id="KW-0805">Transcription regulation</keyword>
<evidence type="ECO:0000259" key="5">
    <source>
        <dbReference type="PROSITE" id="PS50977"/>
    </source>
</evidence>
<dbReference type="PANTHER" id="PTHR30055:SF234">
    <property type="entry name" value="HTH-TYPE TRANSCRIPTIONAL REGULATOR BETI"/>
    <property type="match status" value="1"/>
</dbReference>
<evidence type="ECO:0000256" key="3">
    <source>
        <dbReference type="ARBA" id="ARBA00023163"/>
    </source>
</evidence>
<keyword evidence="2 4" id="KW-0238">DNA-binding</keyword>
<dbReference type="InterPro" id="IPR036271">
    <property type="entry name" value="Tet_transcr_reg_TetR-rel_C_sf"/>
</dbReference>
<evidence type="ECO:0000256" key="4">
    <source>
        <dbReference type="PROSITE-ProRule" id="PRU00335"/>
    </source>
</evidence>
<dbReference type="PRINTS" id="PR00455">
    <property type="entry name" value="HTHTETR"/>
</dbReference>
<dbReference type="SUPFAM" id="SSF46689">
    <property type="entry name" value="Homeodomain-like"/>
    <property type="match status" value="1"/>
</dbReference>
<feature type="DNA-binding region" description="H-T-H motif" evidence="4">
    <location>
        <begin position="39"/>
        <end position="58"/>
    </location>
</feature>
<dbReference type="SUPFAM" id="SSF48498">
    <property type="entry name" value="Tetracyclin repressor-like, C-terminal domain"/>
    <property type="match status" value="1"/>
</dbReference>
<dbReference type="InterPro" id="IPR039536">
    <property type="entry name" value="TetR_C_Proteobacteria"/>
</dbReference>
<dbReference type="RefSeq" id="WP_344763343.1">
    <property type="nucleotide sequence ID" value="NZ_BAAAZE010000008.1"/>
</dbReference>
<evidence type="ECO:0000256" key="2">
    <source>
        <dbReference type="ARBA" id="ARBA00023125"/>
    </source>
</evidence>
<sequence length="217" mass="23982">MLCPLKNTPRWARRKEARPQELLDAALDLFVERGFAATRLDDVAKQAGVSKGTLYLYYSSKEDLFKAVVRENIIPLLGEAELIVNDYAGTSAALLRDIVLGWWARIGETRLSGITKLIMAEAGNFPDLAAFYHEEVIQRGNAMIARVIGRGIDSGEFSVRDPIQTTSVIVAPVMMLIMWKHSFGGPCAIQTLSPQAYLHGFMDVLLHGLLSQPARPV</sequence>
<evidence type="ECO:0000256" key="1">
    <source>
        <dbReference type="ARBA" id="ARBA00023015"/>
    </source>
</evidence>
<dbReference type="Gene3D" id="1.10.357.10">
    <property type="entry name" value="Tetracycline Repressor, domain 2"/>
    <property type="match status" value="1"/>
</dbReference>
<dbReference type="PANTHER" id="PTHR30055">
    <property type="entry name" value="HTH-TYPE TRANSCRIPTIONAL REGULATOR RUTR"/>
    <property type="match status" value="1"/>
</dbReference>
<keyword evidence="7" id="KW-1185">Reference proteome</keyword>
<dbReference type="Proteomes" id="UP001501353">
    <property type="component" value="Unassembled WGS sequence"/>
</dbReference>
<reference evidence="7" key="1">
    <citation type="journal article" date="2019" name="Int. J. Syst. Evol. Microbiol.">
        <title>The Global Catalogue of Microorganisms (GCM) 10K type strain sequencing project: providing services to taxonomists for standard genome sequencing and annotation.</title>
        <authorList>
            <consortium name="The Broad Institute Genomics Platform"/>
            <consortium name="The Broad Institute Genome Sequencing Center for Infectious Disease"/>
            <person name="Wu L."/>
            <person name="Ma J."/>
        </authorList>
    </citation>
    <scope>NUCLEOTIDE SEQUENCE [LARGE SCALE GENOMIC DNA]</scope>
    <source>
        <strain evidence="7">JCM 16673</strain>
    </source>
</reference>